<name>A0A6N2MLK2_SALVM</name>
<sequence length="93" mass="10843">MYVYANNIDFSAARNTLLRPILLPITARSSIDFSAARKHSALLPRQADIVEVPEIEERPSRPIISYSPHFSLEIFPGQQTSRFYFQFIFFRQH</sequence>
<accession>A0A6N2MLK2</accession>
<organism evidence="1">
    <name type="scientific">Salix viminalis</name>
    <name type="common">Common osier</name>
    <name type="synonym">Basket willow</name>
    <dbReference type="NCBI Taxonomy" id="40686"/>
    <lineage>
        <taxon>Eukaryota</taxon>
        <taxon>Viridiplantae</taxon>
        <taxon>Streptophyta</taxon>
        <taxon>Embryophyta</taxon>
        <taxon>Tracheophyta</taxon>
        <taxon>Spermatophyta</taxon>
        <taxon>Magnoliopsida</taxon>
        <taxon>eudicotyledons</taxon>
        <taxon>Gunneridae</taxon>
        <taxon>Pentapetalae</taxon>
        <taxon>rosids</taxon>
        <taxon>fabids</taxon>
        <taxon>Malpighiales</taxon>
        <taxon>Salicaceae</taxon>
        <taxon>Saliceae</taxon>
        <taxon>Salix</taxon>
    </lineage>
</organism>
<protein>
    <submittedName>
        <fullName evidence="1">Uncharacterized protein</fullName>
    </submittedName>
</protein>
<dbReference type="AlphaFoldDB" id="A0A6N2MLK2"/>
<proteinExistence type="predicted"/>
<reference evidence="1" key="1">
    <citation type="submission" date="2019-03" db="EMBL/GenBank/DDBJ databases">
        <authorList>
            <person name="Mank J."/>
            <person name="Almeida P."/>
        </authorList>
    </citation>
    <scope>NUCLEOTIDE SEQUENCE</scope>
    <source>
        <strain evidence="1">78183</strain>
    </source>
</reference>
<dbReference type="EMBL" id="CAADRP010001818">
    <property type="protein sequence ID" value="VFU53689.1"/>
    <property type="molecule type" value="Genomic_DNA"/>
</dbReference>
<evidence type="ECO:0000313" key="1">
    <source>
        <dbReference type="EMBL" id="VFU53689.1"/>
    </source>
</evidence>
<gene>
    <name evidence="1" type="ORF">SVIM_LOCUS373096</name>
</gene>